<dbReference type="EMBL" id="MT117918">
    <property type="protein sequence ID" value="QJH88431.1"/>
    <property type="molecule type" value="Genomic_DNA"/>
</dbReference>
<evidence type="ECO:0000256" key="4">
    <source>
        <dbReference type="HAMAP-Rule" id="MF_00514"/>
    </source>
</evidence>
<keyword evidence="5" id="KW-0934">Plastid</keyword>
<dbReference type="PROSITE" id="PS00936">
    <property type="entry name" value="RIBOSOMAL_L35"/>
    <property type="match status" value="1"/>
</dbReference>
<gene>
    <name evidence="4 5" type="primary">rpl35</name>
</gene>
<evidence type="ECO:0000256" key="2">
    <source>
        <dbReference type="ARBA" id="ARBA00022980"/>
    </source>
</evidence>
<evidence type="ECO:0000256" key="1">
    <source>
        <dbReference type="ARBA" id="ARBA00006598"/>
    </source>
</evidence>
<comment type="subcellular location">
    <subcellularLocation>
        <location evidence="4">Plastid</location>
        <location evidence="4">Chloroplast</location>
    </subcellularLocation>
</comment>
<evidence type="ECO:0000313" key="5">
    <source>
        <dbReference type="EMBL" id="QJH88431.1"/>
    </source>
</evidence>
<proteinExistence type="inferred from homology"/>
<dbReference type="GO" id="GO:0009507">
    <property type="term" value="C:chloroplast"/>
    <property type="evidence" value="ECO:0007669"/>
    <property type="project" value="UniProtKB-SubCell"/>
</dbReference>
<dbReference type="PANTHER" id="PTHR33343:SF1">
    <property type="entry name" value="LARGE RIBOSOMAL SUBUNIT PROTEIN BL35M"/>
    <property type="match status" value="1"/>
</dbReference>
<dbReference type="PRINTS" id="PR00064">
    <property type="entry name" value="RIBOSOMALL35"/>
</dbReference>
<dbReference type="InterPro" id="IPR037229">
    <property type="entry name" value="Ribosomal_bL35_sf"/>
</dbReference>
<dbReference type="InterPro" id="IPR021137">
    <property type="entry name" value="Ribosomal_bL35-like"/>
</dbReference>
<dbReference type="AlphaFoldDB" id="A0A6M3WWI3"/>
<dbReference type="NCBIfam" id="TIGR00001">
    <property type="entry name" value="rpmI_bact"/>
    <property type="match status" value="1"/>
</dbReference>
<keyword evidence="5" id="KW-0150">Chloroplast</keyword>
<dbReference type="Gene3D" id="4.10.410.60">
    <property type="match status" value="1"/>
</dbReference>
<dbReference type="HAMAP" id="MF_00514">
    <property type="entry name" value="Ribosomal_bL35"/>
    <property type="match status" value="1"/>
</dbReference>
<keyword evidence="2 4" id="KW-0689">Ribosomal protein</keyword>
<reference evidence="5" key="1">
    <citation type="journal article" date="2020" name="J. Phycol.">
        <title>The Organelle Genomes in the Photosynthetic Red Algal Parasite Pterocladiophila hemisphaerica (Florideophyceae, Rhodophyta) Have Elevated Substitution Rates and Extreme Gene Loss in the Plastid Genome.</title>
        <authorList>
            <person name="Preuss M."/>
            <person name="Verbruggen H."/>
            <person name="Zuccarello G.C."/>
        </authorList>
    </citation>
    <scope>NUCLEOTIDE SEQUENCE</scope>
</reference>
<comment type="similarity">
    <text evidence="1 4">Belongs to the bacterial ribosomal protein bL35 family.</text>
</comment>
<organism evidence="5">
    <name type="scientific">Pterocladiophila hemisphaerica</name>
    <dbReference type="NCBI Taxonomy" id="2712948"/>
    <lineage>
        <taxon>Eukaryota</taxon>
        <taxon>Rhodophyta</taxon>
        <taxon>Florideophyceae</taxon>
        <taxon>Rhodymeniophycidae</taxon>
        <taxon>Gracilariales</taxon>
        <taxon>Pterocladiophilaceae</taxon>
        <taxon>Pterocladiophila</taxon>
    </lineage>
</organism>
<dbReference type="SUPFAM" id="SSF143034">
    <property type="entry name" value="L35p-like"/>
    <property type="match status" value="1"/>
</dbReference>
<dbReference type="GO" id="GO:0006412">
    <property type="term" value="P:translation"/>
    <property type="evidence" value="ECO:0007669"/>
    <property type="project" value="UniProtKB-UniRule"/>
</dbReference>
<dbReference type="PANTHER" id="PTHR33343">
    <property type="entry name" value="54S RIBOSOMAL PROTEIN BL35M"/>
    <property type="match status" value="1"/>
</dbReference>
<dbReference type="Pfam" id="PF01632">
    <property type="entry name" value="Ribosomal_L35p"/>
    <property type="match status" value="1"/>
</dbReference>
<dbReference type="GO" id="GO:0003735">
    <property type="term" value="F:structural constituent of ribosome"/>
    <property type="evidence" value="ECO:0007669"/>
    <property type="project" value="InterPro"/>
</dbReference>
<dbReference type="GO" id="GO:0015934">
    <property type="term" value="C:large ribosomal subunit"/>
    <property type="evidence" value="ECO:0007669"/>
    <property type="project" value="TreeGrafter"/>
</dbReference>
<name>A0A6M3WWI3_9FLOR</name>
<accession>A0A6M3WWI3</accession>
<evidence type="ECO:0000256" key="3">
    <source>
        <dbReference type="ARBA" id="ARBA00023274"/>
    </source>
</evidence>
<protein>
    <recommendedName>
        <fullName evidence="4">Large ribosomal subunit protein bL35c</fullName>
    </recommendedName>
</protein>
<sequence length="64" mass="7799">MKFKKKNNQSIVKRFKLTAQNKIIRCSAFRKHFLRKKTGRFKQKLKNNSQVMSSDYKLIYQNLF</sequence>
<dbReference type="InterPro" id="IPR001706">
    <property type="entry name" value="Ribosomal_bL35"/>
</dbReference>
<dbReference type="InterPro" id="IPR018265">
    <property type="entry name" value="Ribosomal_bL35_CS"/>
</dbReference>
<keyword evidence="3 4" id="KW-0687">Ribonucleoprotein</keyword>
<geneLocation type="chloroplast" evidence="5"/>